<keyword evidence="6" id="KW-1185">Reference proteome</keyword>
<dbReference type="Proteomes" id="UP000183047">
    <property type="component" value="Unassembled WGS sequence"/>
</dbReference>
<evidence type="ECO:0000256" key="2">
    <source>
        <dbReference type="ARBA" id="ARBA00022679"/>
    </source>
</evidence>
<evidence type="ECO:0000313" key="6">
    <source>
        <dbReference type="Proteomes" id="UP000183047"/>
    </source>
</evidence>
<evidence type="ECO:0000259" key="3">
    <source>
        <dbReference type="Pfam" id="PF00534"/>
    </source>
</evidence>
<protein>
    <submittedName>
        <fullName evidence="5">Glycosyltransferase involved in cell wall bisynthesis</fullName>
    </submittedName>
</protein>
<evidence type="ECO:0000256" key="1">
    <source>
        <dbReference type="ARBA" id="ARBA00022676"/>
    </source>
</evidence>
<keyword evidence="1" id="KW-0328">Glycosyltransferase</keyword>
<dbReference type="PANTHER" id="PTHR12526">
    <property type="entry name" value="GLYCOSYLTRANSFERASE"/>
    <property type="match status" value="1"/>
</dbReference>
<dbReference type="EMBL" id="FMUR01000018">
    <property type="protein sequence ID" value="SCY46425.1"/>
    <property type="molecule type" value="Genomic_DNA"/>
</dbReference>
<proteinExistence type="predicted"/>
<dbReference type="RefSeq" id="WP_074463134.1">
    <property type="nucleotide sequence ID" value="NZ_FMUR01000018.1"/>
</dbReference>
<dbReference type="Pfam" id="PF13439">
    <property type="entry name" value="Glyco_transf_4"/>
    <property type="match status" value="1"/>
</dbReference>
<dbReference type="PANTHER" id="PTHR12526:SF510">
    <property type="entry name" value="D-INOSITOL 3-PHOSPHATE GLYCOSYLTRANSFERASE"/>
    <property type="match status" value="1"/>
</dbReference>
<accession>A0A1G5G4B7</accession>
<feature type="domain" description="Glycosyltransferase subfamily 4-like N-terminal" evidence="4">
    <location>
        <begin position="22"/>
        <end position="189"/>
    </location>
</feature>
<organism evidence="5 6">
    <name type="scientific">Butyrivibrio hungatei</name>
    <dbReference type="NCBI Taxonomy" id="185008"/>
    <lineage>
        <taxon>Bacteria</taxon>
        <taxon>Bacillati</taxon>
        <taxon>Bacillota</taxon>
        <taxon>Clostridia</taxon>
        <taxon>Lachnospirales</taxon>
        <taxon>Lachnospiraceae</taxon>
        <taxon>Butyrivibrio</taxon>
    </lineage>
</organism>
<reference evidence="6" key="1">
    <citation type="submission" date="2016-10" db="EMBL/GenBank/DDBJ databases">
        <authorList>
            <person name="Varghese N."/>
            <person name="Submissions S."/>
        </authorList>
    </citation>
    <scope>NUCLEOTIDE SEQUENCE [LARGE SCALE GENOMIC DNA]</scope>
    <source>
        <strain evidence="6">XBD2006</strain>
    </source>
</reference>
<gene>
    <name evidence="5" type="ORF">SAMN02910451_02716</name>
</gene>
<dbReference type="Gene3D" id="3.40.50.2000">
    <property type="entry name" value="Glycogen Phosphorylase B"/>
    <property type="match status" value="2"/>
</dbReference>
<dbReference type="InterPro" id="IPR028098">
    <property type="entry name" value="Glyco_trans_4-like_N"/>
</dbReference>
<keyword evidence="2 5" id="KW-0808">Transferase</keyword>
<dbReference type="AlphaFoldDB" id="A0A1G5G4B7"/>
<dbReference type="InterPro" id="IPR001296">
    <property type="entry name" value="Glyco_trans_1"/>
</dbReference>
<dbReference type="Pfam" id="PF00534">
    <property type="entry name" value="Glycos_transf_1"/>
    <property type="match status" value="1"/>
</dbReference>
<dbReference type="SUPFAM" id="SSF53756">
    <property type="entry name" value="UDP-Glycosyltransferase/glycogen phosphorylase"/>
    <property type="match status" value="1"/>
</dbReference>
<dbReference type="GO" id="GO:0016757">
    <property type="term" value="F:glycosyltransferase activity"/>
    <property type="evidence" value="ECO:0007669"/>
    <property type="project" value="UniProtKB-KW"/>
</dbReference>
<sequence length="383" mass="43737">MIKSELKRKIKVLAFIWSMGNGGAQQVLVNNLRFFQNDPDIDFKLICFNGPSTNSKYDEIIRKENLKVRYLNYPRSIIRIPVIRYPFNKLVELRTWIKVIKEEKPDIVHVHISQLLTTTALPMQICKVPIRFDTLHSNPYRYTGTELELIKHAFHKQGVIPICLNQKQATDACDHYKIDKYEILHNGFDFRKIRDGIVSKSEARKRLKLNADDLVLAGVGRLDPVKNYELMIDVFAEVCKKRKDSKLIIAGAGDQEIYKRRAVQYGIGDKVLFVGQISNVCDVYCAADALLMTSHSEASPLTLVEAQICGTDCIISSGVPDESVITDKVIKMKKGATPVEWADALLNGHDKVKPLLTESDYDLENTNKQLKDLYLKYWKNYEG</sequence>
<feature type="domain" description="Glycosyl transferase family 1" evidence="3">
    <location>
        <begin position="200"/>
        <end position="328"/>
    </location>
</feature>
<evidence type="ECO:0000259" key="4">
    <source>
        <dbReference type="Pfam" id="PF13439"/>
    </source>
</evidence>
<name>A0A1G5G4B7_9FIRM</name>
<evidence type="ECO:0000313" key="5">
    <source>
        <dbReference type="EMBL" id="SCY46425.1"/>
    </source>
</evidence>